<reference evidence="3 4" key="1">
    <citation type="journal article" date="2012" name="PLoS Pathog.">
        <title>Diverse lifestyles and strategies of plant pathogenesis encoded in the genomes of eighteen Dothideomycetes fungi.</title>
        <authorList>
            <person name="Ohm R.A."/>
            <person name="Feau N."/>
            <person name="Henrissat B."/>
            <person name="Schoch C.L."/>
            <person name="Horwitz B.A."/>
            <person name="Barry K.W."/>
            <person name="Condon B.J."/>
            <person name="Copeland A.C."/>
            <person name="Dhillon B."/>
            <person name="Glaser F."/>
            <person name="Hesse C.N."/>
            <person name="Kosti I."/>
            <person name="LaButti K."/>
            <person name="Lindquist E.A."/>
            <person name="Lucas S."/>
            <person name="Salamov A.A."/>
            <person name="Bradshaw R.E."/>
            <person name="Ciuffetti L."/>
            <person name="Hamelin R.C."/>
            <person name="Kema G.H.J."/>
            <person name="Lawrence C."/>
            <person name="Scott J.A."/>
            <person name="Spatafora J.W."/>
            <person name="Turgeon B.G."/>
            <person name="de Wit P.J.G.M."/>
            <person name="Zhong S."/>
            <person name="Goodwin S.B."/>
            <person name="Grigoriev I.V."/>
        </authorList>
    </citation>
    <scope>NUCLEOTIDE SEQUENCE [LARGE SCALE GENOMIC DNA]</scope>
    <source>
        <strain evidence="3 4">CIRAD86</strain>
    </source>
</reference>
<feature type="domain" description="Ubiquitin-like" evidence="2">
    <location>
        <begin position="73"/>
        <end position="150"/>
    </location>
</feature>
<dbReference type="InterPro" id="IPR022617">
    <property type="entry name" value="Rad60/SUMO-like_dom"/>
</dbReference>
<dbReference type="VEuPathDB" id="FungiDB:MYCFIDRAFT_85580"/>
<accession>M2Z5V1</accession>
<dbReference type="GeneID" id="19342365"/>
<dbReference type="RefSeq" id="XP_007925637.1">
    <property type="nucleotide sequence ID" value="XM_007927446.1"/>
</dbReference>
<name>M2Z5V1_PSEFD</name>
<feature type="compositionally biased region" description="Low complexity" evidence="1">
    <location>
        <begin position="35"/>
        <end position="44"/>
    </location>
</feature>
<dbReference type="eggNOG" id="KOG1769">
    <property type="taxonomic scope" value="Eukaryota"/>
</dbReference>
<dbReference type="AlphaFoldDB" id="M2Z5V1"/>
<dbReference type="OrthoDB" id="442921at2759"/>
<dbReference type="CDD" id="cd01763">
    <property type="entry name" value="Ubl_SUMO_like"/>
    <property type="match status" value="1"/>
</dbReference>
<gene>
    <name evidence="3" type="ORF">MYCFIDRAFT_85580</name>
</gene>
<dbReference type="Pfam" id="PF11976">
    <property type="entry name" value="Rad60-SLD"/>
    <property type="match status" value="1"/>
</dbReference>
<feature type="region of interest" description="Disordered" evidence="1">
    <location>
        <begin position="31"/>
        <end position="82"/>
    </location>
</feature>
<dbReference type="PANTHER" id="PTHR10562">
    <property type="entry name" value="SMALL UBIQUITIN-RELATED MODIFIER"/>
    <property type="match status" value="1"/>
</dbReference>
<evidence type="ECO:0000259" key="2">
    <source>
        <dbReference type="PROSITE" id="PS50053"/>
    </source>
</evidence>
<feature type="non-terminal residue" evidence="3">
    <location>
        <position position="155"/>
    </location>
</feature>
<keyword evidence="4" id="KW-1185">Reference proteome</keyword>
<protein>
    <recommendedName>
        <fullName evidence="2">Ubiquitin-like domain-containing protein</fullName>
    </recommendedName>
</protein>
<dbReference type="PROSITE" id="PS50053">
    <property type="entry name" value="UBIQUITIN_2"/>
    <property type="match status" value="1"/>
</dbReference>
<proteinExistence type="predicted"/>
<dbReference type="Gene3D" id="3.10.20.90">
    <property type="entry name" value="Phosphatidylinositol 3-kinase Catalytic Subunit, Chain A, domain 1"/>
    <property type="match status" value="1"/>
</dbReference>
<dbReference type="SUPFAM" id="SSF54236">
    <property type="entry name" value="Ubiquitin-like"/>
    <property type="match status" value="1"/>
</dbReference>
<evidence type="ECO:0000313" key="4">
    <source>
        <dbReference type="Proteomes" id="UP000016932"/>
    </source>
</evidence>
<organism evidence="3 4">
    <name type="scientific">Pseudocercospora fijiensis (strain CIRAD86)</name>
    <name type="common">Black leaf streak disease fungus</name>
    <name type="synonym">Mycosphaerella fijiensis</name>
    <dbReference type="NCBI Taxonomy" id="383855"/>
    <lineage>
        <taxon>Eukaryota</taxon>
        <taxon>Fungi</taxon>
        <taxon>Dikarya</taxon>
        <taxon>Ascomycota</taxon>
        <taxon>Pezizomycotina</taxon>
        <taxon>Dothideomycetes</taxon>
        <taxon>Dothideomycetidae</taxon>
        <taxon>Mycosphaerellales</taxon>
        <taxon>Mycosphaerellaceae</taxon>
        <taxon>Pseudocercospora</taxon>
    </lineage>
</organism>
<dbReference type="EMBL" id="KB446557">
    <property type="protein sequence ID" value="EME85175.1"/>
    <property type="molecule type" value="Genomic_DNA"/>
</dbReference>
<dbReference type="Proteomes" id="UP000016932">
    <property type="component" value="Unassembled WGS sequence"/>
</dbReference>
<dbReference type="STRING" id="383855.M2Z5V1"/>
<dbReference type="KEGG" id="pfj:MYCFIDRAFT_85580"/>
<sequence>SFFHLHFHRHCNFNPFNNLATHLHIARNSNTTMNTPAMDATPDTDLPPPPPPPGPPPPPVTTDDDPPQPQPSSSITITFRDHRGFEQSFKLKTSTKMGKAMDAFSAKVERDRKALRFLFDGERVLDGSSVGELGMEDGDTVDVLEEQIGGEGEED</sequence>
<evidence type="ECO:0000313" key="3">
    <source>
        <dbReference type="EMBL" id="EME85175.1"/>
    </source>
</evidence>
<feature type="compositionally biased region" description="Pro residues" evidence="1">
    <location>
        <begin position="45"/>
        <end position="60"/>
    </location>
</feature>
<evidence type="ECO:0000256" key="1">
    <source>
        <dbReference type="SAM" id="MobiDB-lite"/>
    </source>
</evidence>
<dbReference type="HOGENOM" id="CLU_1699755_0_0_1"/>
<dbReference type="InterPro" id="IPR000626">
    <property type="entry name" value="Ubiquitin-like_dom"/>
</dbReference>
<dbReference type="InterPro" id="IPR029071">
    <property type="entry name" value="Ubiquitin-like_domsf"/>
</dbReference>